<reference evidence="9" key="2">
    <citation type="submission" date="2013-04" db="EMBL/GenBank/DDBJ databases">
        <title>Genomic mechanisms accounting for the adaptation to parasitism in nematode-trapping fungi.</title>
        <authorList>
            <person name="Ahren D.G."/>
        </authorList>
    </citation>
    <scope>NUCLEOTIDE SEQUENCE [LARGE SCALE GENOMIC DNA]</scope>
    <source>
        <strain evidence="9">CBS 200.50</strain>
    </source>
</reference>
<evidence type="ECO:0000256" key="7">
    <source>
        <dbReference type="RuleBase" id="RU361156"/>
    </source>
</evidence>
<comment type="caution">
    <text evidence="8">The sequence shown here is derived from an EMBL/GenBank/DDBJ whole genome shotgun (WGS) entry which is preliminary data.</text>
</comment>
<dbReference type="PANTHER" id="PTHR11802">
    <property type="entry name" value="SERINE PROTEASE FAMILY S10 SERINE CARBOXYPEPTIDASE"/>
    <property type="match status" value="1"/>
</dbReference>
<dbReference type="Pfam" id="PF00450">
    <property type="entry name" value="Peptidase_S10"/>
    <property type="match status" value="1"/>
</dbReference>
<dbReference type="eggNOG" id="KOG1282">
    <property type="taxonomic scope" value="Eukaryota"/>
</dbReference>
<dbReference type="PRINTS" id="PR00724">
    <property type="entry name" value="CRBOXYPTASEC"/>
</dbReference>
<organism evidence="8 9">
    <name type="scientific">Dactylellina haptotyla (strain CBS 200.50)</name>
    <name type="common">Nematode-trapping fungus</name>
    <name type="synonym">Monacrosporium haptotylum</name>
    <dbReference type="NCBI Taxonomy" id="1284197"/>
    <lineage>
        <taxon>Eukaryota</taxon>
        <taxon>Fungi</taxon>
        <taxon>Dikarya</taxon>
        <taxon>Ascomycota</taxon>
        <taxon>Pezizomycotina</taxon>
        <taxon>Orbiliomycetes</taxon>
        <taxon>Orbiliales</taxon>
        <taxon>Orbiliaceae</taxon>
        <taxon>Dactylellina</taxon>
    </lineage>
</organism>
<dbReference type="Proteomes" id="UP000015100">
    <property type="component" value="Unassembled WGS sequence"/>
</dbReference>
<feature type="chain" id="PRO_5005146633" description="Carboxypeptidase" evidence="7">
    <location>
        <begin position="18"/>
        <end position="510"/>
    </location>
</feature>
<dbReference type="EC" id="3.4.16.-" evidence="7"/>
<evidence type="ECO:0000256" key="4">
    <source>
        <dbReference type="ARBA" id="ARBA00022729"/>
    </source>
</evidence>
<accession>S8B8N6</accession>
<dbReference type="OMA" id="HADRNIN"/>
<dbReference type="SUPFAM" id="SSF53474">
    <property type="entry name" value="alpha/beta-Hydrolases"/>
    <property type="match status" value="1"/>
</dbReference>
<protein>
    <recommendedName>
        <fullName evidence="7">Carboxypeptidase</fullName>
        <ecNumber evidence="7">3.4.16.-</ecNumber>
    </recommendedName>
</protein>
<dbReference type="PROSITE" id="PS00131">
    <property type="entry name" value="CARBOXYPEPT_SER_SER"/>
    <property type="match status" value="1"/>
</dbReference>
<proteinExistence type="inferred from homology"/>
<gene>
    <name evidence="8" type="ORF">H072_11220</name>
</gene>
<evidence type="ECO:0000256" key="5">
    <source>
        <dbReference type="ARBA" id="ARBA00022801"/>
    </source>
</evidence>
<dbReference type="Gene3D" id="3.40.50.1820">
    <property type="entry name" value="alpha/beta hydrolase"/>
    <property type="match status" value="1"/>
</dbReference>
<keyword evidence="6" id="KW-0325">Glycoprotein</keyword>
<dbReference type="EMBL" id="AQGS01001161">
    <property type="protein sequence ID" value="EPS35383.1"/>
    <property type="molecule type" value="Genomic_DNA"/>
</dbReference>
<dbReference type="InterPro" id="IPR033124">
    <property type="entry name" value="Ser_caboxypep_his_AS"/>
</dbReference>
<evidence type="ECO:0000256" key="6">
    <source>
        <dbReference type="ARBA" id="ARBA00023180"/>
    </source>
</evidence>
<evidence type="ECO:0000313" key="8">
    <source>
        <dbReference type="EMBL" id="EPS35383.1"/>
    </source>
</evidence>
<feature type="signal peptide" evidence="7">
    <location>
        <begin position="1"/>
        <end position="17"/>
    </location>
</feature>
<dbReference type="AlphaFoldDB" id="S8B8N6"/>
<comment type="similarity">
    <text evidence="1 7">Belongs to the peptidase S10 family.</text>
</comment>
<keyword evidence="3 7" id="KW-0645">Protease</keyword>
<sequence>MKYLFTAITLFTALVAAHPLASESQNTDSSTRKWDFHISGKHLTARDGMRTNNPDMHRYSMRGRVVDPSSTGVDPGVRQYSGYLDDMENDKHLFFWFFESRSKPKEDPVILWLNGGPGCSSMLGLFTVLGPSLLDPKIGGLKRNPYSWNNNASILFLDQPVNTGFSYSKSNPVNNTVAAGKDVYALLTLFFQKFPQYSKQDFHIAGESYAGHYIPVFAQEILSHKPKDRDFNLKSIMIGNGIVDALTQSAYFQPMACGEGGIPSILDPAACRTLNVTSQKCTKLLSDCYKAPDTNKCAHAQKFCAEGARDPFAKSGYSLYDMRQNCATPAVNCGTEYKWVSSYFNKTGFLDAIGAETIPWQACNDPVDQRFTEVGDWAMPYHQYLPSILEKIPVLIYAGDTDYICNWLGNKAWTEKLEWKGKSEYNRAEMKPFKLKDGKQVGETKGAMGLTFTRVYQAGHMVPADQPEAALALLTKWLEDSKSGVTGFRATNSTLSYKRGVQFGSPFSQN</sequence>
<evidence type="ECO:0000313" key="9">
    <source>
        <dbReference type="Proteomes" id="UP000015100"/>
    </source>
</evidence>
<evidence type="ECO:0000256" key="3">
    <source>
        <dbReference type="ARBA" id="ARBA00022670"/>
    </source>
</evidence>
<dbReference type="GO" id="GO:0000324">
    <property type="term" value="C:fungal-type vacuole"/>
    <property type="evidence" value="ECO:0007669"/>
    <property type="project" value="TreeGrafter"/>
</dbReference>
<evidence type="ECO:0000256" key="2">
    <source>
        <dbReference type="ARBA" id="ARBA00022645"/>
    </source>
</evidence>
<dbReference type="InterPro" id="IPR029058">
    <property type="entry name" value="AB_hydrolase_fold"/>
</dbReference>
<reference evidence="8 9" key="1">
    <citation type="journal article" date="2013" name="PLoS Genet.">
        <title>Genomic mechanisms accounting for the adaptation to parasitism in nematode-trapping fungi.</title>
        <authorList>
            <person name="Meerupati T."/>
            <person name="Andersson K.M."/>
            <person name="Friman E."/>
            <person name="Kumar D."/>
            <person name="Tunlid A."/>
            <person name="Ahren D."/>
        </authorList>
    </citation>
    <scope>NUCLEOTIDE SEQUENCE [LARGE SCALE GENOMIC DNA]</scope>
    <source>
        <strain evidence="8 9">CBS 200.50</strain>
    </source>
</reference>
<keyword evidence="9" id="KW-1185">Reference proteome</keyword>
<name>S8B8N6_DACHA</name>
<dbReference type="PROSITE" id="PS00560">
    <property type="entry name" value="CARBOXYPEPT_SER_HIS"/>
    <property type="match status" value="1"/>
</dbReference>
<dbReference type="STRING" id="1284197.S8B8N6"/>
<keyword evidence="5 7" id="KW-0378">Hydrolase</keyword>
<dbReference type="GO" id="GO:0004185">
    <property type="term" value="F:serine-type carboxypeptidase activity"/>
    <property type="evidence" value="ECO:0007669"/>
    <property type="project" value="UniProtKB-UniRule"/>
</dbReference>
<dbReference type="OrthoDB" id="443318at2759"/>
<dbReference type="InterPro" id="IPR018202">
    <property type="entry name" value="Ser_caboxypep_ser_AS"/>
</dbReference>
<keyword evidence="2 7" id="KW-0121">Carboxypeptidase</keyword>
<dbReference type="HOGENOM" id="CLU_008523_10_4_1"/>
<keyword evidence="4 7" id="KW-0732">Signal</keyword>
<dbReference type="GO" id="GO:0006508">
    <property type="term" value="P:proteolysis"/>
    <property type="evidence" value="ECO:0007669"/>
    <property type="project" value="UniProtKB-KW"/>
</dbReference>
<dbReference type="PANTHER" id="PTHR11802:SF113">
    <property type="entry name" value="SERINE CARBOXYPEPTIDASE CTSA-4.1"/>
    <property type="match status" value="1"/>
</dbReference>
<evidence type="ECO:0000256" key="1">
    <source>
        <dbReference type="ARBA" id="ARBA00009431"/>
    </source>
</evidence>
<dbReference type="Gene3D" id="1.10.287.410">
    <property type="match status" value="1"/>
</dbReference>
<dbReference type="InterPro" id="IPR001563">
    <property type="entry name" value="Peptidase_S10"/>
</dbReference>